<keyword evidence="3" id="KW-1185">Reference proteome</keyword>
<keyword evidence="1" id="KW-0175">Coiled coil</keyword>
<dbReference type="AlphaFoldDB" id="A0A1B0EV36"/>
<dbReference type="VEuPathDB" id="VectorBase:LLOJ006020"/>
<proteinExistence type="predicted"/>
<dbReference type="VEuPathDB" id="VectorBase:LLONM1_006332"/>
<sequence>MNSIMTSPTQRIARRIMLCESPVLRDMLRQKCRIRMKEARAHAFNRHRNLMESDQVMMTKIFKSEISELDRDIEAHEEVIQELMNEADQWLFEEVEKADEDLISHYESGSVQVFCPICQKNLLQQQGSTISCPCGMRDWWVDIAVERGREDSFSQNHRAAAPKSLILPMGA</sequence>
<name>A0A1B0EV36_LUTLO</name>
<reference evidence="2" key="1">
    <citation type="submission" date="2020-05" db="UniProtKB">
        <authorList>
            <consortium name="EnsemblMetazoa"/>
        </authorList>
    </citation>
    <scope>IDENTIFICATION</scope>
    <source>
        <strain evidence="2">Jacobina</strain>
    </source>
</reference>
<dbReference type="GO" id="GO:0005634">
    <property type="term" value="C:nucleus"/>
    <property type="evidence" value="ECO:0007669"/>
    <property type="project" value="TreeGrafter"/>
</dbReference>
<evidence type="ECO:0008006" key="4">
    <source>
        <dbReference type="Google" id="ProtNLM"/>
    </source>
</evidence>
<dbReference type="Proteomes" id="UP000092461">
    <property type="component" value="Unassembled WGS sequence"/>
</dbReference>
<dbReference type="GO" id="GO:0006606">
    <property type="term" value="P:protein import into nucleus"/>
    <property type="evidence" value="ECO:0007669"/>
    <property type="project" value="TreeGrafter"/>
</dbReference>
<dbReference type="EnsemblMetazoa" id="LLOJ006020-RA">
    <property type="protein sequence ID" value="LLOJ006020-PA"/>
    <property type="gene ID" value="LLOJ006020"/>
</dbReference>
<dbReference type="InterPro" id="IPR028156">
    <property type="entry name" value="RIP"/>
</dbReference>
<dbReference type="EMBL" id="AJWK01019258">
    <property type="status" value="NOT_ANNOTATED_CDS"/>
    <property type="molecule type" value="Genomic_DNA"/>
</dbReference>
<feature type="coiled-coil region" evidence="1">
    <location>
        <begin position="66"/>
        <end position="93"/>
    </location>
</feature>
<organism evidence="2 3">
    <name type="scientific">Lutzomyia longipalpis</name>
    <name type="common">Sand fly</name>
    <dbReference type="NCBI Taxonomy" id="7200"/>
    <lineage>
        <taxon>Eukaryota</taxon>
        <taxon>Metazoa</taxon>
        <taxon>Ecdysozoa</taxon>
        <taxon>Arthropoda</taxon>
        <taxon>Hexapoda</taxon>
        <taxon>Insecta</taxon>
        <taxon>Pterygota</taxon>
        <taxon>Neoptera</taxon>
        <taxon>Endopterygota</taxon>
        <taxon>Diptera</taxon>
        <taxon>Nematocera</taxon>
        <taxon>Psychodoidea</taxon>
        <taxon>Psychodidae</taxon>
        <taxon>Lutzomyia</taxon>
        <taxon>Lutzomyia</taxon>
    </lineage>
</organism>
<evidence type="ECO:0000313" key="2">
    <source>
        <dbReference type="EnsemblMetazoa" id="LLOJ006020-PA"/>
    </source>
</evidence>
<protein>
    <recommendedName>
        <fullName evidence="4">RPA-interacting protein C-terminal domain-containing protein</fullName>
    </recommendedName>
</protein>
<evidence type="ECO:0000256" key="1">
    <source>
        <dbReference type="SAM" id="Coils"/>
    </source>
</evidence>
<dbReference type="PANTHER" id="PTHR31742:SF1">
    <property type="entry name" value="RPA-INTERACTING PROTEIN"/>
    <property type="match status" value="1"/>
</dbReference>
<accession>A0A1B0EV36</accession>
<dbReference type="PANTHER" id="PTHR31742">
    <property type="entry name" value="RPA-INTERACTING PROTEIN RPAIN"/>
    <property type="match status" value="1"/>
</dbReference>
<evidence type="ECO:0000313" key="3">
    <source>
        <dbReference type="Proteomes" id="UP000092461"/>
    </source>
</evidence>